<proteinExistence type="predicted"/>
<name>A0A2R2YAU4_9CAUD</name>
<evidence type="ECO:0000313" key="1">
    <source>
        <dbReference type="EMBL" id="ATN92898.1"/>
    </source>
</evidence>
<sequence>MMLTVEELAALDARISANATKLIDRREKSLYNFTPSEAGRKPASFVNCILPEIQQVRYLEEDSWPLWVDDCVSGVAGLDWYRVGDRSVPLSKANILKCFACLDEVNASTISHLLNIGKRQAQRYMKACELLHERLIDNFCTDEIRLMKYPAVFVYPKEQVPQTDLREE</sequence>
<organism evidence="1 2">
    <name type="scientific">Pseudomonas phage PPSC2</name>
    <dbReference type="NCBI Taxonomy" id="2041350"/>
    <lineage>
        <taxon>Viruses</taxon>
        <taxon>Duplodnaviria</taxon>
        <taxon>Heunggongvirae</taxon>
        <taxon>Uroviricota</taxon>
        <taxon>Caudoviricetes</taxon>
        <taxon>Vandenendeviridae</taxon>
        <taxon>Gorskivirinae</taxon>
        <taxon>Shenlongvirus</taxon>
        <taxon>Shenlongvirus PPSC2</taxon>
    </lineage>
</organism>
<dbReference type="Proteomes" id="UP000244827">
    <property type="component" value="Segment"/>
</dbReference>
<gene>
    <name evidence="1" type="ORF">PPSC2_135</name>
</gene>
<accession>A0A2R2YAU4</accession>
<dbReference type="EMBL" id="MF893340">
    <property type="protein sequence ID" value="ATN92898.1"/>
    <property type="molecule type" value="Genomic_DNA"/>
</dbReference>
<reference evidence="1 2" key="1">
    <citation type="journal article" date="2018" name="Arch. Virol.">
        <title>Genomic characterization and phylogenetic analysis of the novel Pseudomonas phage PPSC2.</title>
        <authorList>
            <person name="Wu X."/>
            <person name="Wu Y."/>
            <person name="Tang Y."/>
            <person name="Gan B."/>
        </authorList>
    </citation>
    <scope>NUCLEOTIDE SEQUENCE [LARGE SCALE GENOMIC DNA]</scope>
</reference>
<protein>
    <submittedName>
        <fullName evidence="1">Toxic anion resistance protein</fullName>
    </submittedName>
</protein>
<evidence type="ECO:0000313" key="2">
    <source>
        <dbReference type="Proteomes" id="UP000244827"/>
    </source>
</evidence>
<keyword evidence="2" id="KW-1185">Reference proteome</keyword>